<sequence>MVRTVLTPSIHVLSAVTRDGDVMPPEERHCHEERLRGVRSAKVMDRECDFWSRMHTSPRASPPGTGMR</sequence>
<gene>
    <name evidence="1" type="primary">Acey_s0048.g1640</name>
    <name evidence="1" type="ORF">Y032_0048g1640</name>
</gene>
<reference evidence="2" key="1">
    <citation type="journal article" date="2015" name="Nat. Genet.">
        <title>The genome and transcriptome of the zoonotic hookworm Ancylostoma ceylanicum identify infection-specific gene families.</title>
        <authorList>
            <person name="Schwarz E.M."/>
            <person name="Hu Y."/>
            <person name="Antoshechkin I."/>
            <person name="Miller M.M."/>
            <person name="Sternberg P.W."/>
            <person name="Aroian R.V."/>
        </authorList>
    </citation>
    <scope>NUCLEOTIDE SEQUENCE</scope>
    <source>
        <strain evidence="2">HY135</strain>
    </source>
</reference>
<protein>
    <submittedName>
        <fullName evidence="1">Uncharacterized protein</fullName>
    </submittedName>
</protein>
<dbReference type="EMBL" id="JARK01001384">
    <property type="protein sequence ID" value="EYC12154.1"/>
    <property type="molecule type" value="Genomic_DNA"/>
</dbReference>
<dbReference type="Proteomes" id="UP000024635">
    <property type="component" value="Unassembled WGS sequence"/>
</dbReference>
<proteinExistence type="predicted"/>
<keyword evidence="2" id="KW-1185">Reference proteome</keyword>
<accession>A0A016UA19</accession>
<organism evidence="1 2">
    <name type="scientific">Ancylostoma ceylanicum</name>
    <dbReference type="NCBI Taxonomy" id="53326"/>
    <lineage>
        <taxon>Eukaryota</taxon>
        <taxon>Metazoa</taxon>
        <taxon>Ecdysozoa</taxon>
        <taxon>Nematoda</taxon>
        <taxon>Chromadorea</taxon>
        <taxon>Rhabditida</taxon>
        <taxon>Rhabditina</taxon>
        <taxon>Rhabditomorpha</taxon>
        <taxon>Strongyloidea</taxon>
        <taxon>Ancylostomatidae</taxon>
        <taxon>Ancylostomatinae</taxon>
        <taxon>Ancylostoma</taxon>
    </lineage>
</organism>
<evidence type="ECO:0000313" key="1">
    <source>
        <dbReference type="EMBL" id="EYC12154.1"/>
    </source>
</evidence>
<name>A0A016UA19_9BILA</name>
<comment type="caution">
    <text evidence="1">The sequence shown here is derived from an EMBL/GenBank/DDBJ whole genome shotgun (WGS) entry which is preliminary data.</text>
</comment>
<evidence type="ECO:0000313" key="2">
    <source>
        <dbReference type="Proteomes" id="UP000024635"/>
    </source>
</evidence>
<dbReference type="AlphaFoldDB" id="A0A016UA19"/>